<keyword evidence="2" id="KW-0378">Hydrolase</keyword>
<feature type="chain" id="PRO_5042513409" evidence="5">
    <location>
        <begin position="26"/>
        <end position="425"/>
    </location>
</feature>
<dbReference type="InterPro" id="IPR018392">
    <property type="entry name" value="LysM"/>
</dbReference>
<feature type="region of interest" description="Disordered" evidence="4">
    <location>
        <begin position="231"/>
        <end position="253"/>
    </location>
</feature>
<evidence type="ECO:0000313" key="7">
    <source>
        <dbReference type="EMBL" id="MDP8591216.1"/>
    </source>
</evidence>
<dbReference type="PANTHER" id="PTHR33734">
    <property type="entry name" value="LYSM DOMAIN-CONTAINING GPI-ANCHORED PROTEIN 2"/>
    <property type="match status" value="1"/>
</dbReference>
<dbReference type="PANTHER" id="PTHR33734:SF22">
    <property type="entry name" value="MEMBRANE-BOUND LYTIC MUREIN TRANSGLYCOSYLASE D"/>
    <property type="match status" value="1"/>
</dbReference>
<dbReference type="PROSITE" id="PS51904">
    <property type="entry name" value="GLYCOSYL_HYDROL_F25_2"/>
    <property type="match status" value="1"/>
</dbReference>
<dbReference type="GO" id="GO:0009253">
    <property type="term" value="P:peptidoglycan catabolic process"/>
    <property type="evidence" value="ECO:0007669"/>
    <property type="project" value="InterPro"/>
</dbReference>
<comment type="similarity">
    <text evidence="1">Belongs to the glycosyl hydrolase 25 family.</text>
</comment>
<dbReference type="GO" id="GO:0003796">
    <property type="term" value="F:lysozyme activity"/>
    <property type="evidence" value="ECO:0007669"/>
    <property type="project" value="InterPro"/>
</dbReference>
<accession>A0AAJ1SMK6</accession>
<name>A0AAJ1SMK6_9ENTE</name>
<feature type="domain" description="LysM" evidence="6">
    <location>
        <begin position="381"/>
        <end position="425"/>
    </location>
</feature>
<dbReference type="Pfam" id="PF01183">
    <property type="entry name" value="Glyco_hydro_25"/>
    <property type="match status" value="1"/>
</dbReference>
<dbReference type="AlphaFoldDB" id="A0AAJ1SMK6"/>
<keyword evidence="5" id="KW-0732">Signal</keyword>
<dbReference type="SUPFAM" id="SSF51445">
    <property type="entry name" value="(Trans)glycosidases"/>
    <property type="match status" value="1"/>
</dbReference>
<dbReference type="Pfam" id="PF01476">
    <property type="entry name" value="LysM"/>
    <property type="match status" value="2"/>
</dbReference>
<dbReference type="SMART" id="SM00257">
    <property type="entry name" value="LysM"/>
    <property type="match status" value="2"/>
</dbReference>
<sequence length="425" mass="46117">MKKKITITAMSLLTALFLLPINGFAAKNDQGVDWSIYQGENGRFGYAHDKFAIAQIGGYNGAGLYDQWTYSTQVASAIAQGKRAHTYIWWDVWGSPAIAKQTMDYFLPKIQTPKGSIVAIDFEGGASSNKQANTDAILYGMRRIKAAGYTPMLYSGKPFLLANAYYQQVIKEFPDSLWISAYPDYNVTLTPNWNIFPSLDGIGIYQFTSTYIAGGLDGNIDLTGITDNGYTGSDKPATDTPATDAGEEANDTPKSEIKVGDTVKVNFSAKNWATGEAIPQWVKGESYKVQQINGNKVLLANILSWIEKSNVEILPDSTTVPDKPSAAIQTHIVQYGETLSSIAAKYGTTYQALASLNGLSNPNMIYAGQVLKVSGIANVTRTYTVRSGDNLSSIASKLGTTYQALAQRNGLSNPNLIYPGQVLSY</sequence>
<dbReference type="CDD" id="cd06415">
    <property type="entry name" value="GH25_Cpl1-like"/>
    <property type="match status" value="1"/>
</dbReference>
<reference evidence="7 8" key="1">
    <citation type="submission" date="2023-08" db="EMBL/GenBank/DDBJ databases">
        <title>Whole genome sequencing of Enterococcus.</title>
        <authorList>
            <person name="Kaptchouang Tchatchouang C.D."/>
            <person name="Ateba C.N."/>
        </authorList>
    </citation>
    <scope>NUCLEOTIDE SEQUENCE [LARGE SCALE GENOMIC DNA]</scope>
    <source>
        <strain evidence="7 8">ENT3_CNKT_NWU</strain>
    </source>
</reference>
<keyword evidence="8" id="KW-1185">Reference proteome</keyword>
<dbReference type="SMART" id="SM00641">
    <property type="entry name" value="Glyco_25"/>
    <property type="match status" value="1"/>
</dbReference>
<protein>
    <submittedName>
        <fullName evidence="7">LysM peptidoglycan-binding domain-containing protein</fullName>
    </submittedName>
</protein>
<dbReference type="PROSITE" id="PS51782">
    <property type="entry name" value="LYSM"/>
    <property type="match status" value="2"/>
</dbReference>
<comment type="caution">
    <text evidence="7">The sequence shown here is derived from an EMBL/GenBank/DDBJ whole genome shotgun (WGS) entry which is preliminary data.</text>
</comment>
<evidence type="ECO:0000313" key="8">
    <source>
        <dbReference type="Proteomes" id="UP001238215"/>
    </source>
</evidence>
<dbReference type="CDD" id="cd00118">
    <property type="entry name" value="LysM"/>
    <property type="match status" value="2"/>
</dbReference>
<feature type="signal peptide" evidence="5">
    <location>
        <begin position="1"/>
        <end position="25"/>
    </location>
</feature>
<dbReference type="EMBL" id="JAVBZS010000118">
    <property type="protein sequence ID" value="MDP8591216.1"/>
    <property type="molecule type" value="Genomic_DNA"/>
</dbReference>
<evidence type="ECO:0000256" key="5">
    <source>
        <dbReference type="SAM" id="SignalP"/>
    </source>
</evidence>
<evidence type="ECO:0000256" key="3">
    <source>
        <dbReference type="ARBA" id="ARBA00023295"/>
    </source>
</evidence>
<feature type="domain" description="LysM" evidence="6">
    <location>
        <begin position="329"/>
        <end position="373"/>
    </location>
</feature>
<dbReference type="InterPro" id="IPR036779">
    <property type="entry name" value="LysM_dom_sf"/>
</dbReference>
<dbReference type="InterPro" id="IPR018077">
    <property type="entry name" value="Glyco_hydro_fam25_subgr"/>
</dbReference>
<dbReference type="Gene3D" id="3.10.350.10">
    <property type="entry name" value="LysM domain"/>
    <property type="match status" value="2"/>
</dbReference>
<dbReference type="Gene3D" id="3.20.20.80">
    <property type="entry name" value="Glycosidases"/>
    <property type="match status" value="1"/>
</dbReference>
<keyword evidence="3" id="KW-0326">Glycosidase</keyword>
<dbReference type="Proteomes" id="UP001238215">
    <property type="component" value="Unassembled WGS sequence"/>
</dbReference>
<gene>
    <name evidence="7" type="ORF">RAN64_14720</name>
</gene>
<dbReference type="GO" id="GO:0016998">
    <property type="term" value="P:cell wall macromolecule catabolic process"/>
    <property type="evidence" value="ECO:0007669"/>
    <property type="project" value="InterPro"/>
</dbReference>
<evidence type="ECO:0000256" key="4">
    <source>
        <dbReference type="SAM" id="MobiDB-lite"/>
    </source>
</evidence>
<organism evidence="7 8">
    <name type="scientific">Enterococcus lactis</name>
    <dbReference type="NCBI Taxonomy" id="357441"/>
    <lineage>
        <taxon>Bacteria</taxon>
        <taxon>Bacillati</taxon>
        <taxon>Bacillota</taxon>
        <taxon>Bacilli</taxon>
        <taxon>Lactobacillales</taxon>
        <taxon>Enterococcaceae</taxon>
        <taxon>Enterococcus</taxon>
    </lineage>
</organism>
<evidence type="ECO:0000256" key="1">
    <source>
        <dbReference type="ARBA" id="ARBA00010646"/>
    </source>
</evidence>
<dbReference type="GeneID" id="66497212"/>
<dbReference type="RefSeq" id="WP_086314952.1">
    <property type="nucleotide sequence ID" value="NZ_CP079880.1"/>
</dbReference>
<dbReference type="InterPro" id="IPR002053">
    <property type="entry name" value="Glyco_hydro_25"/>
</dbReference>
<dbReference type="SUPFAM" id="SSF54106">
    <property type="entry name" value="LysM domain"/>
    <property type="match status" value="2"/>
</dbReference>
<dbReference type="InterPro" id="IPR017853">
    <property type="entry name" value="GH"/>
</dbReference>
<proteinExistence type="inferred from homology"/>
<evidence type="ECO:0000256" key="2">
    <source>
        <dbReference type="ARBA" id="ARBA00022801"/>
    </source>
</evidence>
<evidence type="ECO:0000259" key="6">
    <source>
        <dbReference type="PROSITE" id="PS51782"/>
    </source>
</evidence>